<dbReference type="Proteomes" id="UP000324222">
    <property type="component" value="Unassembled WGS sequence"/>
</dbReference>
<proteinExistence type="predicted"/>
<reference evidence="2 3" key="1">
    <citation type="submission" date="2019-05" db="EMBL/GenBank/DDBJ databases">
        <title>Another draft genome of Portunus trituberculatus and its Hox gene families provides insights of decapod evolution.</title>
        <authorList>
            <person name="Jeong J.-H."/>
            <person name="Song I."/>
            <person name="Kim S."/>
            <person name="Choi T."/>
            <person name="Kim D."/>
            <person name="Ryu S."/>
            <person name="Kim W."/>
        </authorList>
    </citation>
    <scope>NUCLEOTIDE SEQUENCE [LARGE SCALE GENOMIC DNA]</scope>
    <source>
        <tissue evidence="2">Muscle</tissue>
    </source>
</reference>
<evidence type="ECO:0000313" key="2">
    <source>
        <dbReference type="EMBL" id="MPC59430.1"/>
    </source>
</evidence>
<protein>
    <submittedName>
        <fullName evidence="2">Uncharacterized protein</fullName>
    </submittedName>
</protein>
<name>A0A5B7GGL3_PORTR</name>
<dbReference type="OrthoDB" id="5876637at2759"/>
<gene>
    <name evidence="2" type="ORF">E2C01_053449</name>
</gene>
<evidence type="ECO:0000313" key="3">
    <source>
        <dbReference type="Proteomes" id="UP000324222"/>
    </source>
</evidence>
<keyword evidence="3" id="KW-1185">Reference proteome</keyword>
<feature type="region of interest" description="Disordered" evidence="1">
    <location>
        <begin position="74"/>
        <end position="93"/>
    </location>
</feature>
<evidence type="ECO:0000256" key="1">
    <source>
        <dbReference type="SAM" id="MobiDB-lite"/>
    </source>
</evidence>
<organism evidence="2 3">
    <name type="scientific">Portunus trituberculatus</name>
    <name type="common">Swimming crab</name>
    <name type="synonym">Neptunus trituberculatus</name>
    <dbReference type="NCBI Taxonomy" id="210409"/>
    <lineage>
        <taxon>Eukaryota</taxon>
        <taxon>Metazoa</taxon>
        <taxon>Ecdysozoa</taxon>
        <taxon>Arthropoda</taxon>
        <taxon>Crustacea</taxon>
        <taxon>Multicrustacea</taxon>
        <taxon>Malacostraca</taxon>
        <taxon>Eumalacostraca</taxon>
        <taxon>Eucarida</taxon>
        <taxon>Decapoda</taxon>
        <taxon>Pleocyemata</taxon>
        <taxon>Brachyura</taxon>
        <taxon>Eubrachyura</taxon>
        <taxon>Portunoidea</taxon>
        <taxon>Portunidae</taxon>
        <taxon>Portuninae</taxon>
        <taxon>Portunus</taxon>
    </lineage>
</organism>
<dbReference type="AlphaFoldDB" id="A0A5B7GGL3"/>
<feature type="compositionally biased region" description="Basic and acidic residues" evidence="1">
    <location>
        <begin position="74"/>
        <end position="83"/>
    </location>
</feature>
<dbReference type="EMBL" id="VSRR010016559">
    <property type="protein sequence ID" value="MPC59430.1"/>
    <property type="molecule type" value="Genomic_DNA"/>
</dbReference>
<comment type="caution">
    <text evidence="2">The sequence shown here is derived from an EMBL/GenBank/DDBJ whole genome shotgun (WGS) entry which is preliminary data.</text>
</comment>
<sequence length="93" mass="11070">MTRPTKLVPLLQQHPRETYKKFLKRVDRVTHEIMKEAEFEKKFKVEVCRNEQGQVVAVKHQEKIDPLLSDKEKKDLAEREERKKAARRVSCLA</sequence>
<accession>A0A5B7GGL3</accession>